<dbReference type="EMBL" id="JAVALS010000021">
    <property type="protein sequence ID" value="MDP5228690.1"/>
    <property type="molecule type" value="Genomic_DNA"/>
</dbReference>
<sequence>MSSFIVGTDLIDLLATVARRIRNGKMPDHYFDYEDTATAQSIGQALAHFNHVAVSDSDLEEYDEPEYTFTPVEEILSGPLEPRHLVQIYLAASCYNYQTGEDHPGWAYSLPWATVKAIRFWAATRLYGLEWPIVKLRGSSGHDWAGIEDAAWEWTREHGFPDLPIDSGSLDEDEVRQAISITERMAEQMLEVLGMTRVSLLARLVHARHPDGVYVLLKPVGGRFVSCAVVRESGQVIAEISSPEKTADGTEPADGDELQTLLENLDPGAANPAWTEFAPEDFPSHDDGVRAVDVAKASAWSPQMTRTRPANPEVIGPWTSHSMPWTGAVSV</sequence>
<comment type="caution">
    <text evidence="1">The sequence shown here is derived from an EMBL/GenBank/DDBJ whole genome shotgun (WGS) entry which is preliminary data.</text>
</comment>
<proteinExistence type="predicted"/>
<dbReference type="Proteomes" id="UP001232725">
    <property type="component" value="Unassembled WGS sequence"/>
</dbReference>
<evidence type="ECO:0000313" key="2">
    <source>
        <dbReference type="Proteomes" id="UP001232725"/>
    </source>
</evidence>
<dbReference type="RefSeq" id="WP_305997735.1">
    <property type="nucleotide sequence ID" value="NZ_JAVALS010000021.1"/>
</dbReference>
<protein>
    <submittedName>
        <fullName evidence="1">Uncharacterized protein</fullName>
    </submittedName>
</protein>
<evidence type="ECO:0000313" key="1">
    <source>
        <dbReference type="EMBL" id="MDP5228690.1"/>
    </source>
</evidence>
<organism evidence="1 2">
    <name type="scientific">Arthrobacter horti</name>
    <dbReference type="NCBI Taxonomy" id="3068273"/>
    <lineage>
        <taxon>Bacteria</taxon>
        <taxon>Bacillati</taxon>
        <taxon>Actinomycetota</taxon>
        <taxon>Actinomycetes</taxon>
        <taxon>Micrococcales</taxon>
        <taxon>Micrococcaceae</taxon>
        <taxon>Arthrobacter</taxon>
    </lineage>
</organism>
<name>A0ABT9ISU8_9MICC</name>
<accession>A0ABT9ISU8</accession>
<keyword evidence="2" id="KW-1185">Reference proteome</keyword>
<reference evidence="1 2" key="1">
    <citation type="submission" date="2023-08" db="EMBL/GenBank/DDBJ databases">
        <title>Arthrobacter horti sp. nov., isolated from forest soil.</title>
        <authorList>
            <person name="Park M."/>
        </authorList>
    </citation>
    <scope>NUCLEOTIDE SEQUENCE [LARGE SCALE GENOMIC DNA]</scope>
    <source>
        <strain evidence="1 2">YJM1</strain>
    </source>
</reference>
<gene>
    <name evidence="1" type="ORF">Q9R02_16155</name>
</gene>